<organism evidence="1 2">
    <name type="scientific">Klebsiella variicola</name>
    <dbReference type="NCBI Taxonomy" id="244366"/>
    <lineage>
        <taxon>Bacteria</taxon>
        <taxon>Pseudomonadati</taxon>
        <taxon>Pseudomonadota</taxon>
        <taxon>Gammaproteobacteria</taxon>
        <taxon>Enterobacterales</taxon>
        <taxon>Enterobacteriaceae</taxon>
        <taxon>Klebsiella/Raoultella group</taxon>
        <taxon>Klebsiella</taxon>
        <taxon>Klebsiella pneumoniae complex</taxon>
    </lineage>
</organism>
<dbReference type="AlphaFoldDB" id="A0A7H4MIL2"/>
<reference evidence="1 2" key="1">
    <citation type="submission" date="2018-06" db="EMBL/GenBank/DDBJ databases">
        <authorList>
            <consortium name="Pathogen Informatics"/>
            <person name="Doyle S."/>
        </authorList>
    </citation>
    <scope>NUCLEOTIDE SEQUENCE [LARGE SCALE GENOMIC DNA]</scope>
    <source>
        <strain evidence="1 2">NCTC9177</strain>
    </source>
</reference>
<evidence type="ECO:0000313" key="2">
    <source>
        <dbReference type="Proteomes" id="UP000254545"/>
    </source>
</evidence>
<name>A0A7H4MIL2_KLEVA</name>
<dbReference type="SUPFAM" id="SSF52266">
    <property type="entry name" value="SGNH hydrolase"/>
    <property type="match status" value="1"/>
</dbReference>
<comment type="caution">
    <text evidence="1">The sequence shown here is derived from an EMBL/GenBank/DDBJ whole genome shotgun (WGS) entry which is preliminary data.</text>
</comment>
<accession>A0A7H4MIL2</accession>
<dbReference type="EMBL" id="UGKR01000003">
    <property type="protein sequence ID" value="STS90162.1"/>
    <property type="molecule type" value="Genomic_DNA"/>
</dbReference>
<proteinExistence type="predicted"/>
<gene>
    <name evidence="1" type="ORF">NCTC9177_04054</name>
</gene>
<sequence>MDKTNLEVLSGTTEFSSASGEYELNPARYVILDENKNIQFDLDEYIQRSIGWQQAYLFSLQPPKVNPYAPFTQIDASGKSQVRVYDTENKKEIAITSGNSNETNPRPDILNRIVWTSDRADNAPGGLFYADGPDFKEYPYVARPKIVGWGHSFMENGRFLSRLAQLTGLYTYNFGKSGLTSEGIASRQGAVRTFYMPAGGVIPASGAVTLSPAKPGPNRIFGNAAAASIACSFAGIDGMFGWDGTNATFTRTAAGAAVTVSAPTPVIVYPVTGFSVTNGAPAGTRYDQHDQCINLLWPGRNNISEIDLIISNTLAMVSWLKSVGKRFVILPEFPSGTEPTGSTNNNYVRILNNLYKQNFPDNYCQINGVDLLQNFMNHYNPASPGDIEDINNGVTPRSLRYDNLHPSQSISGSVTPEYALYAGADVNAEFVYNFMKLKGWVL</sequence>
<evidence type="ECO:0000313" key="1">
    <source>
        <dbReference type="EMBL" id="STS90162.1"/>
    </source>
</evidence>
<protein>
    <submittedName>
        <fullName evidence="1">Uncharacterized protein</fullName>
    </submittedName>
</protein>
<dbReference type="Proteomes" id="UP000254545">
    <property type="component" value="Unassembled WGS sequence"/>
</dbReference>